<evidence type="ECO:0000256" key="3">
    <source>
        <dbReference type="ARBA" id="ARBA00022989"/>
    </source>
</evidence>
<dbReference type="OMA" id="QAYADCE"/>
<dbReference type="OrthoDB" id="1929523at2759"/>
<accession>A0A8T2ST73</accession>
<evidence type="ECO:0000256" key="4">
    <source>
        <dbReference type="ARBA" id="ARBA00023136"/>
    </source>
</evidence>
<dbReference type="AlphaFoldDB" id="A0A8T2ST73"/>
<dbReference type="GO" id="GO:0098542">
    <property type="term" value="P:defense response to other organism"/>
    <property type="evidence" value="ECO:0007669"/>
    <property type="project" value="InterPro"/>
</dbReference>
<dbReference type="SUPFAM" id="SSF117070">
    <property type="entry name" value="LEA14-like"/>
    <property type="match status" value="1"/>
</dbReference>
<protein>
    <recommendedName>
        <fullName evidence="6">Late embryogenesis abundant protein LEA-2 subgroup domain-containing protein</fullName>
    </recommendedName>
</protein>
<dbReference type="Pfam" id="PF03168">
    <property type="entry name" value="LEA_2"/>
    <property type="match status" value="1"/>
</dbReference>
<feature type="domain" description="Late embryogenesis abundant protein LEA-2 subgroup" evidence="6">
    <location>
        <begin position="83"/>
        <end position="177"/>
    </location>
</feature>
<evidence type="ECO:0000256" key="1">
    <source>
        <dbReference type="ARBA" id="ARBA00004167"/>
    </source>
</evidence>
<proteinExistence type="predicted"/>
<organism evidence="7 8">
    <name type="scientific">Ceratopteris richardii</name>
    <name type="common">Triangle waterfern</name>
    <dbReference type="NCBI Taxonomy" id="49495"/>
    <lineage>
        <taxon>Eukaryota</taxon>
        <taxon>Viridiplantae</taxon>
        <taxon>Streptophyta</taxon>
        <taxon>Embryophyta</taxon>
        <taxon>Tracheophyta</taxon>
        <taxon>Polypodiopsida</taxon>
        <taxon>Polypodiidae</taxon>
        <taxon>Polypodiales</taxon>
        <taxon>Pteridineae</taxon>
        <taxon>Pteridaceae</taxon>
        <taxon>Parkerioideae</taxon>
        <taxon>Ceratopteris</taxon>
    </lineage>
</organism>
<keyword evidence="2 5" id="KW-0812">Transmembrane</keyword>
<evidence type="ECO:0000259" key="6">
    <source>
        <dbReference type="Pfam" id="PF03168"/>
    </source>
</evidence>
<gene>
    <name evidence="7" type="ORF">KP509_18G048500</name>
</gene>
<keyword evidence="3 5" id="KW-1133">Transmembrane helix</keyword>
<keyword evidence="8" id="KW-1185">Reference proteome</keyword>
<dbReference type="EMBL" id="CM035423">
    <property type="protein sequence ID" value="KAH7365838.1"/>
    <property type="molecule type" value="Genomic_DNA"/>
</dbReference>
<dbReference type="InterPro" id="IPR044839">
    <property type="entry name" value="NDR1-like"/>
</dbReference>
<dbReference type="GO" id="GO:0016020">
    <property type="term" value="C:membrane"/>
    <property type="evidence" value="ECO:0007669"/>
    <property type="project" value="UniProtKB-SubCell"/>
</dbReference>
<dbReference type="InterPro" id="IPR004864">
    <property type="entry name" value="LEA_2"/>
</dbReference>
<reference evidence="7" key="1">
    <citation type="submission" date="2021-08" db="EMBL/GenBank/DDBJ databases">
        <title>WGS assembly of Ceratopteris richardii.</title>
        <authorList>
            <person name="Marchant D.B."/>
            <person name="Chen G."/>
            <person name="Jenkins J."/>
            <person name="Shu S."/>
            <person name="Leebens-Mack J."/>
            <person name="Grimwood J."/>
            <person name="Schmutz J."/>
            <person name="Soltis P."/>
            <person name="Soltis D."/>
            <person name="Chen Z.-H."/>
        </authorList>
    </citation>
    <scope>NUCLEOTIDE SEQUENCE</scope>
    <source>
        <strain evidence="7">Whitten #5841</strain>
        <tissue evidence="7">Leaf</tissue>
    </source>
</reference>
<dbReference type="PANTHER" id="PTHR31234">
    <property type="entry name" value="LATE EMBRYOGENESIS ABUNDANT (LEA) HYDROXYPROLINE-RICH GLYCOPROTEIN FAMILY"/>
    <property type="match status" value="1"/>
</dbReference>
<comment type="caution">
    <text evidence="7">The sequence shown here is derived from an EMBL/GenBank/DDBJ whole genome shotgun (WGS) entry which is preliminary data.</text>
</comment>
<keyword evidence="4 5" id="KW-0472">Membrane</keyword>
<dbReference type="PANTHER" id="PTHR31234:SF65">
    <property type="entry name" value="LATE EMBRYOGENESIS ABUNDANT PROTEIN, LEA_2 SUBGROUP"/>
    <property type="match status" value="1"/>
</dbReference>
<evidence type="ECO:0000313" key="8">
    <source>
        <dbReference type="Proteomes" id="UP000825935"/>
    </source>
</evidence>
<evidence type="ECO:0000256" key="5">
    <source>
        <dbReference type="SAM" id="Phobius"/>
    </source>
</evidence>
<comment type="subcellular location">
    <subcellularLocation>
        <location evidence="1">Membrane</location>
        <topology evidence="1">Single-pass membrane protein</topology>
    </subcellularLocation>
</comment>
<evidence type="ECO:0000256" key="2">
    <source>
        <dbReference type="ARBA" id="ARBA00022692"/>
    </source>
</evidence>
<feature type="transmembrane region" description="Helical" evidence="5">
    <location>
        <begin position="20"/>
        <end position="39"/>
    </location>
</feature>
<sequence length="205" mass="21609">MGKGGKGSYKHRQKRKQAVCAVALALLVGVVTLLAVLYFTDFRPRDPRVDVMDVQLLSLDAPPAASPTGGYPPVSANLTLFLKLSLHNPNRASFHMQDGGSLSLVFHGTAVGSIPLQGGAVIPARSTKDFSVQLTATEQGGPHIYADAASSIVHVTSSVAIVGKVTTLSIFSHRSKVVSNCDINVSLIIRGIVSYSCQKNISLDA</sequence>
<dbReference type="Proteomes" id="UP000825935">
    <property type="component" value="Chromosome 18"/>
</dbReference>
<evidence type="ECO:0000313" key="7">
    <source>
        <dbReference type="EMBL" id="KAH7365838.1"/>
    </source>
</evidence>
<name>A0A8T2ST73_CERRI</name>